<accession>A0A839F291</accession>
<keyword evidence="3" id="KW-1185">Reference proteome</keyword>
<evidence type="ECO:0000313" key="3">
    <source>
        <dbReference type="Proteomes" id="UP000550401"/>
    </source>
</evidence>
<protein>
    <recommendedName>
        <fullName evidence="4">DUF1615 domain-containing protein</fullName>
    </recommendedName>
</protein>
<dbReference type="EMBL" id="JACGXL010000001">
    <property type="protein sequence ID" value="MBA8886341.1"/>
    <property type="molecule type" value="Genomic_DNA"/>
</dbReference>
<dbReference type="InterPro" id="IPR011673">
    <property type="entry name" value="DUF1615"/>
</dbReference>
<evidence type="ECO:0000256" key="1">
    <source>
        <dbReference type="SAM" id="SignalP"/>
    </source>
</evidence>
<feature type="signal peptide" evidence="1">
    <location>
        <begin position="1"/>
        <end position="28"/>
    </location>
</feature>
<evidence type="ECO:0008006" key="4">
    <source>
        <dbReference type="Google" id="ProtNLM"/>
    </source>
</evidence>
<dbReference type="AlphaFoldDB" id="A0A839F291"/>
<gene>
    <name evidence="2" type="ORF">FHW12_000532</name>
</gene>
<dbReference type="Pfam" id="PF07759">
    <property type="entry name" value="DUF1615"/>
    <property type="match status" value="1"/>
</dbReference>
<proteinExistence type="predicted"/>
<feature type="chain" id="PRO_5032377413" description="DUF1615 domain-containing protein" evidence="1">
    <location>
        <begin position="29"/>
        <end position="367"/>
    </location>
</feature>
<dbReference type="RefSeq" id="WP_182529431.1">
    <property type="nucleotide sequence ID" value="NZ_JACGXL010000001.1"/>
</dbReference>
<organism evidence="2 3">
    <name type="scientific">Dokdonella fugitiva</name>
    <dbReference type="NCBI Taxonomy" id="328517"/>
    <lineage>
        <taxon>Bacteria</taxon>
        <taxon>Pseudomonadati</taxon>
        <taxon>Pseudomonadota</taxon>
        <taxon>Gammaproteobacteria</taxon>
        <taxon>Lysobacterales</taxon>
        <taxon>Rhodanobacteraceae</taxon>
        <taxon>Dokdonella</taxon>
    </lineage>
</organism>
<dbReference type="PROSITE" id="PS51257">
    <property type="entry name" value="PROKAR_LIPOPROTEIN"/>
    <property type="match status" value="1"/>
</dbReference>
<keyword evidence="1" id="KW-0732">Signal</keyword>
<comment type="caution">
    <text evidence="2">The sequence shown here is derived from an EMBL/GenBank/DDBJ whole genome shotgun (WGS) entry which is preliminary data.</text>
</comment>
<reference evidence="2 3" key="1">
    <citation type="submission" date="2020-07" db="EMBL/GenBank/DDBJ databases">
        <title>Genomic Encyclopedia of Type Strains, Phase IV (KMG-V): Genome sequencing to study the core and pangenomes of soil and plant-associated prokaryotes.</title>
        <authorList>
            <person name="Whitman W."/>
        </authorList>
    </citation>
    <scope>NUCLEOTIDE SEQUENCE [LARGE SCALE GENOMIC DNA]</scope>
    <source>
        <strain evidence="2 3">RH2WT43</strain>
    </source>
</reference>
<evidence type="ECO:0000313" key="2">
    <source>
        <dbReference type="EMBL" id="MBA8886341.1"/>
    </source>
</evidence>
<dbReference type="Proteomes" id="UP000550401">
    <property type="component" value="Unassembled WGS sequence"/>
</dbReference>
<name>A0A839F291_9GAMM</name>
<sequence>MDRIIALRLAPFALVAALAGCVAPRTQAPPRRPADVRAQIVRLMPAQVADREGWAADIDAALRTQEIETTAANLCAVLAVAEQESTFRADPPVPGLPKIARAEIDRRAASLHVPDFLVDAALRIDSPDGRSYRERLASVRTEKDMSAMFEDFIGMVPLGQRLFGRLNPVHTAGPMQVSIAFAEAHAKGYPYPIDGSIRHEVFSRRGGLWFGAAHLLGYRAPYPKAIYRFADFNAGWYASRNAAFQNAASVASGVPLALDGDVLRPDASFDDPGQTERALRTLARRIDLDERDIRRALERGESEAFERSSLYERVFELAERGGHEPLPRALVPGIALHSPKITRQLTTAWFASRVDERYQRCLKRAGG</sequence>